<comment type="catalytic activity">
    <reaction evidence="1">
        <text>S-ubiquitinyl-[E2 ubiquitin-conjugating enzyme]-L-cysteine + [acceptor protein]-L-lysine = [E2 ubiquitin-conjugating enzyme]-L-cysteine + N(6)-ubiquitinyl-[acceptor protein]-L-lysine.</text>
        <dbReference type="EC" id="2.3.2.27"/>
    </reaction>
</comment>
<sequence length="666" mass="72001">MEGQVNGSSNYLKESDLGDGSNGINLQVEQNSTVPGDAQVHDGHPAMDSLEIVSPQTLSQFQDLSTPHVGAGINRTLEIRRPSNLNLINGQPSNEPSDVPRASSSTQHCNIDLNVAFDGNDQDMETSFGLYRGRPDAPQNGSPCVPTANSGMIPSGIRGSLLEAKNNGEGPSDSTYVSCKRKLAEPSGEILLDDNLRSPQLYGDAQQDTTTILDTLSSLDDHQSASNPEQSSAEFVGSGEVVTILHQASDSDNLGHGPRDGVGPGSHQISIVAGETGNYQRNIRLRRAPNGPENFPTNLPAWITRNNNMQLPALPTALSFDCVLSTGSSSGIVRPSTSINPHTLLSNSVRGGDAVPTDVNARNNPGYDMVVTDFQRGNLEHVPDGSNFPGNIASGFPGGSSAHFHHHQPSVPNRIPYASMPEELVQRISPTWNRLPSIAGQFQQRILGLANRVGARVQSHHCPIYSGSSPAAGEMEPSGRVGDLRSSMLPFRSGITMLAERQTGNLTDLGLQFSNAAQRRSRLVSEVRNALAIVRRGDALQLEDVMLIDRSVLYRVPEEEPDNYQEMRLDVDSMSYEELVDLQDQIGYVSTGLSEITILTHLSHQEYQSNGSFKEEEPCSICQEEFADGDNASKLACGHPFHFDCIKQWLVQKNACPICKVTALNV</sequence>
<name>A0AAV8TDY1_9ROSI</name>
<dbReference type="InterPro" id="IPR001841">
    <property type="entry name" value="Znf_RING"/>
</dbReference>
<evidence type="ECO:0000313" key="11">
    <source>
        <dbReference type="EMBL" id="KAJ8764404.1"/>
    </source>
</evidence>
<evidence type="ECO:0000256" key="3">
    <source>
        <dbReference type="ARBA" id="ARBA00022679"/>
    </source>
</evidence>
<protein>
    <recommendedName>
        <fullName evidence="2">RING-type E3 ubiquitin transferase</fullName>
        <ecNumber evidence="2">2.3.2.27</ecNumber>
    </recommendedName>
</protein>
<dbReference type="PANTHER" id="PTHR22937:SF209">
    <property type="entry name" value="RING-TYPE E3 UBIQUITIN TRANSFERASE"/>
    <property type="match status" value="1"/>
</dbReference>
<evidence type="ECO:0000256" key="8">
    <source>
        <dbReference type="PROSITE-ProRule" id="PRU00175"/>
    </source>
</evidence>
<accession>A0AAV8TDY1</accession>
<evidence type="ECO:0000256" key="5">
    <source>
        <dbReference type="ARBA" id="ARBA00022771"/>
    </source>
</evidence>
<feature type="region of interest" description="Disordered" evidence="9">
    <location>
        <begin position="85"/>
        <end position="105"/>
    </location>
</feature>
<dbReference type="InterPro" id="IPR013083">
    <property type="entry name" value="Znf_RING/FYVE/PHD"/>
</dbReference>
<evidence type="ECO:0000256" key="6">
    <source>
        <dbReference type="ARBA" id="ARBA00022786"/>
    </source>
</evidence>
<comment type="caution">
    <text evidence="11">The sequence shown here is derived from an EMBL/GenBank/DDBJ whole genome shotgun (WGS) entry which is preliminary data.</text>
</comment>
<dbReference type="Gene3D" id="3.30.40.10">
    <property type="entry name" value="Zinc/RING finger domain, C3HC4 (zinc finger)"/>
    <property type="match status" value="1"/>
</dbReference>
<gene>
    <name evidence="11" type="ORF">K2173_006144</name>
</gene>
<keyword evidence="4" id="KW-0479">Metal-binding</keyword>
<dbReference type="Proteomes" id="UP001159364">
    <property type="component" value="Linkage Group LG05"/>
</dbReference>
<evidence type="ECO:0000256" key="1">
    <source>
        <dbReference type="ARBA" id="ARBA00000900"/>
    </source>
</evidence>
<evidence type="ECO:0000256" key="7">
    <source>
        <dbReference type="ARBA" id="ARBA00022833"/>
    </source>
</evidence>
<feature type="compositionally biased region" description="Polar residues" evidence="9">
    <location>
        <begin position="1"/>
        <end position="12"/>
    </location>
</feature>
<dbReference type="Pfam" id="PF13639">
    <property type="entry name" value="zf-RING_2"/>
    <property type="match status" value="1"/>
</dbReference>
<keyword evidence="6" id="KW-0833">Ubl conjugation pathway</keyword>
<dbReference type="PROSITE" id="PS50089">
    <property type="entry name" value="ZF_RING_2"/>
    <property type="match status" value="1"/>
</dbReference>
<dbReference type="GO" id="GO:0061630">
    <property type="term" value="F:ubiquitin protein ligase activity"/>
    <property type="evidence" value="ECO:0007669"/>
    <property type="project" value="UniProtKB-EC"/>
</dbReference>
<evidence type="ECO:0000313" key="12">
    <source>
        <dbReference type="Proteomes" id="UP001159364"/>
    </source>
</evidence>
<dbReference type="SMART" id="SM00184">
    <property type="entry name" value="RING"/>
    <property type="match status" value="1"/>
</dbReference>
<evidence type="ECO:0000256" key="2">
    <source>
        <dbReference type="ARBA" id="ARBA00012483"/>
    </source>
</evidence>
<organism evidence="11 12">
    <name type="scientific">Erythroxylum novogranatense</name>
    <dbReference type="NCBI Taxonomy" id="1862640"/>
    <lineage>
        <taxon>Eukaryota</taxon>
        <taxon>Viridiplantae</taxon>
        <taxon>Streptophyta</taxon>
        <taxon>Embryophyta</taxon>
        <taxon>Tracheophyta</taxon>
        <taxon>Spermatophyta</taxon>
        <taxon>Magnoliopsida</taxon>
        <taxon>eudicotyledons</taxon>
        <taxon>Gunneridae</taxon>
        <taxon>Pentapetalae</taxon>
        <taxon>rosids</taxon>
        <taxon>fabids</taxon>
        <taxon>Malpighiales</taxon>
        <taxon>Erythroxylaceae</taxon>
        <taxon>Erythroxylum</taxon>
    </lineage>
</organism>
<dbReference type="EMBL" id="JAIWQS010000005">
    <property type="protein sequence ID" value="KAJ8764404.1"/>
    <property type="molecule type" value="Genomic_DNA"/>
</dbReference>
<feature type="region of interest" description="Disordered" evidence="9">
    <location>
        <begin position="1"/>
        <end position="27"/>
    </location>
</feature>
<reference evidence="11 12" key="1">
    <citation type="submission" date="2021-09" db="EMBL/GenBank/DDBJ databases">
        <title>Genomic insights and catalytic innovation underlie evolution of tropane alkaloids biosynthesis.</title>
        <authorList>
            <person name="Wang Y.-J."/>
            <person name="Tian T."/>
            <person name="Huang J.-P."/>
            <person name="Huang S.-X."/>
        </authorList>
    </citation>
    <scope>NUCLEOTIDE SEQUENCE [LARGE SCALE GENOMIC DNA]</scope>
    <source>
        <strain evidence="11">KIB-2018</strain>
        <tissue evidence="11">Leaf</tissue>
    </source>
</reference>
<dbReference type="InterPro" id="IPR045191">
    <property type="entry name" value="MBR1/2-like"/>
</dbReference>
<evidence type="ECO:0000256" key="4">
    <source>
        <dbReference type="ARBA" id="ARBA00022723"/>
    </source>
</evidence>
<keyword evidence="12" id="KW-1185">Reference proteome</keyword>
<dbReference type="AlphaFoldDB" id="A0AAV8TDY1"/>
<keyword evidence="5 8" id="KW-0863">Zinc-finger</keyword>
<feature type="domain" description="RING-type" evidence="10">
    <location>
        <begin position="619"/>
        <end position="660"/>
    </location>
</feature>
<proteinExistence type="predicted"/>
<dbReference type="GO" id="GO:0008270">
    <property type="term" value="F:zinc ion binding"/>
    <property type="evidence" value="ECO:0007669"/>
    <property type="project" value="UniProtKB-KW"/>
</dbReference>
<dbReference type="SUPFAM" id="SSF57850">
    <property type="entry name" value="RING/U-box"/>
    <property type="match status" value="1"/>
</dbReference>
<dbReference type="PANTHER" id="PTHR22937">
    <property type="entry name" value="E3 UBIQUITIN-PROTEIN LIGASE RNF165"/>
    <property type="match status" value="1"/>
</dbReference>
<evidence type="ECO:0000256" key="9">
    <source>
        <dbReference type="SAM" id="MobiDB-lite"/>
    </source>
</evidence>
<keyword evidence="7" id="KW-0862">Zinc</keyword>
<dbReference type="EC" id="2.3.2.27" evidence="2"/>
<keyword evidence="3" id="KW-0808">Transferase</keyword>
<evidence type="ECO:0000259" key="10">
    <source>
        <dbReference type="PROSITE" id="PS50089"/>
    </source>
</evidence>